<dbReference type="PROSITE" id="PS51257">
    <property type="entry name" value="PROKAR_LIPOPROTEIN"/>
    <property type="match status" value="1"/>
</dbReference>
<dbReference type="Pfam" id="PF16409">
    <property type="entry name" value="DUF5017"/>
    <property type="match status" value="1"/>
</dbReference>
<dbReference type="AlphaFoldDB" id="A0A4R0MP97"/>
<dbReference type="InterPro" id="IPR032185">
    <property type="entry name" value="DUF5017"/>
</dbReference>
<name>A0A4R0MP97_9SPHI</name>
<evidence type="ECO:0000313" key="4">
    <source>
        <dbReference type="Proteomes" id="UP000292884"/>
    </source>
</evidence>
<feature type="signal peptide" evidence="1">
    <location>
        <begin position="1"/>
        <end position="20"/>
    </location>
</feature>
<organism evidence="3 4">
    <name type="scientific">Pedobacter frigiditerrae</name>
    <dbReference type="NCBI Taxonomy" id="2530452"/>
    <lineage>
        <taxon>Bacteria</taxon>
        <taxon>Pseudomonadati</taxon>
        <taxon>Bacteroidota</taxon>
        <taxon>Sphingobacteriia</taxon>
        <taxon>Sphingobacteriales</taxon>
        <taxon>Sphingobacteriaceae</taxon>
        <taxon>Pedobacter</taxon>
    </lineage>
</organism>
<feature type="domain" description="DUF5017" evidence="2">
    <location>
        <begin position="18"/>
        <end position="191"/>
    </location>
</feature>
<accession>A0A4R0MP97</accession>
<sequence>MIKKIIIPALFAIAILSACRKSYLDNPDLNVTTKSLTYKAGDSVLFNINGNADYISFFSGEIGKEYSKKNKFSNDVNGNAQLSFNSNVQFGIAQNNLSVLVSNNFSGVYDTTNVKNATWANITSDVILGTSATNVPSGTIKLNPYAVEGKPVYVAFRYLAVDPAIQKQRQWTVGAFNFITTHADGEIYNNALSFTDGLFKNVEFRGDSARWVINSGNIVHTGLNAAYPGDDDWVISKGFDLRTVAGDASGVIPIKSIATPVIKSYVHIYNTPGTYKATFLVRNASKVELKEKLIEFTITVTPKVP</sequence>
<evidence type="ECO:0000256" key="1">
    <source>
        <dbReference type="SAM" id="SignalP"/>
    </source>
</evidence>
<keyword evidence="4" id="KW-1185">Reference proteome</keyword>
<dbReference type="OrthoDB" id="1082472at2"/>
<keyword evidence="1" id="KW-0732">Signal</keyword>
<dbReference type="EMBL" id="SJSK01000005">
    <property type="protein sequence ID" value="TCC88620.1"/>
    <property type="molecule type" value="Genomic_DNA"/>
</dbReference>
<comment type="caution">
    <text evidence="3">The sequence shown here is derived from an EMBL/GenBank/DDBJ whole genome shotgun (WGS) entry which is preliminary data.</text>
</comment>
<dbReference type="Proteomes" id="UP000292884">
    <property type="component" value="Unassembled WGS sequence"/>
</dbReference>
<reference evidence="3 4" key="1">
    <citation type="submission" date="2019-02" db="EMBL/GenBank/DDBJ databases">
        <title>Pedobacter sp. RP-1-13 sp. nov., isolated from Arctic soil.</title>
        <authorList>
            <person name="Dahal R.H."/>
        </authorList>
    </citation>
    <scope>NUCLEOTIDE SEQUENCE [LARGE SCALE GENOMIC DNA]</scope>
    <source>
        <strain evidence="3 4">RP-1-13</strain>
    </source>
</reference>
<proteinExistence type="predicted"/>
<evidence type="ECO:0000259" key="2">
    <source>
        <dbReference type="Pfam" id="PF16409"/>
    </source>
</evidence>
<evidence type="ECO:0000313" key="3">
    <source>
        <dbReference type="EMBL" id="TCC88620.1"/>
    </source>
</evidence>
<feature type="chain" id="PRO_5020209054" evidence="1">
    <location>
        <begin position="21"/>
        <end position="305"/>
    </location>
</feature>
<protein>
    <submittedName>
        <fullName evidence="3">DUF5017 domain-containing protein</fullName>
    </submittedName>
</protein>
<dbReference type="RefSeq" id="WP_131554674.1">
    <property type="nucleotide sequence ID" value="NZ_SJSK01000005.1"/>
</dbReference>
<gene>
    <name evidence="3" type="ORF">EZ428_18445</name>
</gene>